<name>A0ABP8XBJ0_9ACTN</name>
<keyword evidence="4" id="KW-1185">Reference proteome</keyword>
<proteinExistence type="predicted"/>
<protein>
    <recommendedName>
        <fullName evidence="5">Integral membrane protein</fullName>
    </recommendedName>
</protein>
<evidence type="ECO:0000256" key="2">
    <source>
        <dbReference type="SAM" id="Phobius"/>
    </source>
</evidence>
<sequence length="441" mass="46875">MSEHEDSEVEQLRAEVERLRTEVQRAPRTGWWRPVVATILIILMAVLAPLSVVARWAHDTVSDTDRYVETVAPLASDPAVQQAVIDRITQEIVTRLQLDQVTGDAVDALADRGLPPLAAGSLRALSGPLSDAVEGFVEEQVTTLVESDQFEDAWIEANRQAHTQLVAVLTGKDTDTVQVSDNAVSINLATLIDTVKQRLVDRGFTLAERLPAVNAQFTIFQSEDITKAQTAFRLLDAANTWLPILALLCLLGAVAVGRSRRTTLIAAALALAFSMVALGAGLNLSREIYLDAVPTDQLPSAAAAAIYDTLVHFIRLNLRAVLVVALAIAFVAWVTGSEGAPAALRRGTSRAVGVARRGGDRVGIDTGAFGIALHTYKTPIRIGVLGLALLLYVLRDHPTGGFAVELLVGAAVILLVVEALSRPPGADADDPTPVASGPPSS</sequence>
<keyword evidence="1" id="KW-0175">Coiled coil</keyword>
<reference evidence="4" key="1">
    <citation type="journal article" date="2019" name="Int. J. Syst. Evol. Microbiol.">
        <title>The Global Catalogue of Microorganisms (GCM) 10K type strain sequencing project: providing services to taxonomists for standard genome sequencing and annotation.</title>
        <authorList>
            <consortium name="The Broad Institute Genomics Platform"/>
            <consortium name="The Broad Institute Genome Sequencing Center for Infectious Disease"/>
            <person name="Wu L."/>
            <person name="Ma J."/>
        </authorList>
    </citation>
    <scope>NUCLEOTIDE SEQUENCE [LARGE SCALE GENOMIC DNA]</scope>
    <source>
        <strain evidence="4">JCM 18531</strain>
    </source>
</reference>
<feature type="transmembrane region" description="Helical" evidence="2">
    <location>
        <begin position="378"/>
        <end position="394"/>
    </location>
</feature>
<feature type="transmembrane region" description="Helical" evidence="2">
    <location>
        <begin position="264"/>
        <end position="284"/>
    </location>
</feature>
<dbReference type="RefSeq" id="WP_345521415.1">
    <property type="nucleotide sequence ID" value="NZ_BAABKM010000002.1"/>
</dbReference>
<feature type="transmembrane region" description="Helical" evidence="2">
    <location>
        <begin position="400"/>
        <end position="417"/>
    </location>
</feature>
<keyword evidence="2" id="KW-1133">Transmembrane helix</keyword>
<organism evidence="3 4">
    <name type="scientific">Nocardioides conyzicola</name>
    <dbReference type="NCBI Taxonomy" id="1651781"/>
    <lineage>
        <taxon>Bacteria</taxon>
        <taxon>Bacillati</taxon>
        <taxon>Actinomycetota</taxon>
        <taxon>Actinomycetes</taxon>
        <taxon>Propionibacteriales</taxon>
        <taxon>Nocardioidaceae</taxon>
        <taxon>Nocardioides</taxon>
    </lineage>
</organism>
<feature type="transmembrane region" description="Helical" evidence="2">
    <location>
        <begin position="316"/>
        <end position="336"/>
    </location>
</feature>
<evidence type="ECO:0000313" key="4">
    <source>
        <dbReference type="Proteomes" id="UP001499974"/>
    </source>
</evidence>
<feature type="transmembrane region" description="Helical" evidence="2">
    <location>
        <begin position="35"/>
        <end position="57"/>
    </location>
</feature>
<feature type="coiled-coil region" evidence="1">
    <location>
        <begin position="2"/>
        <end position="29"/>
    </location>
</feature>
<dbReference type="Proteomes" id="UP001499974">
    <property type="component" value="Unassembled WGS sequence"/>
</dbReference>
<dbReference type="EMBL" id="BAABKM010000002">
    <property type="protein sequence ID" value="GAA4704842.1"/>
    <property type="molecule type" value="Genomic_DNA"/>
</dbReference>
<feature type="transmembrane region" description="Helical" evidence="2">
    <location>
        <begin position="240"/>
        <end position="257"/>
    </location>
</feature>
<evidence type="ECO:0000256" key="1">
    <source>
        <dbReference type="SAM" id="Coils"/>
    </source>
</evidence>
<evidence type="ECO:0008006" key="5">
    <source>
        <dbReference type="Google" id="ProtNLM"/>
    </source>
</evidence>
<comment type="caution">
    <text evidence="3">The sequence shown here is derived from an EMBL/GenBank/DDBJ whole genome shotgun (WGS) entry which is preliminary data.</text>
</comment>
<gene>
    <name evidence="3" type="ORF">GCM10023349_23110</name>
</gene>
<keyword evidence="2" id="KW-0812">Transmembrane</keyword>
<accession>A0ABP8XBJ0</accession>
<keyword evidence="2" id="KW-0472">Membrane</keyword>
<evidence type="ECO:0000313" key="3">
    <source>
        <dbReference type="EMBL" id="GAA4704842.1"/>
    </source>
</evidence>